<accession>A0ABS9A938</accession>
<proteinExistence type="predicted"/>
<dbReference type="EMBL" id="JABFTX010000006">
    <property type="protein sequence ID" value="MCE8005327.1"/>
    <property type="molecule type" value="Genomic_DNA"/>
</dbReference>
<gene>
    <name evidence="1" type="ORF">HOP53_21055</name>
</gene>
<organism evidence="1 2">
    <name type="scientific">Billgrantia ethanolica</name>
    <dbReference type="NCBI Taxonomy" id="2733486"/>
    <lineage>
        <taxon>Bacteria</taxon>
        <taxon>Pseudomonadati</taxon>
        <taxon>Pseudomonadota</taxon>
        <taxon>Gammaproteobacteria</taxon>
        <taxon>Oceanospirillales</taxon>
        <taxon>Halomonadaceae</taxon>
        <taxon>Billgrantia</taxon>
    </lineage>
</organism>
<evidence type="ECO:0000313" key="1">
    <source>
        <dbReference type="EMBL" id="MCE8005327.1"/>
    </source>
</evidence>
<keyword evidence="2" id="KW-1185">Reference proteome</keyword>
<sequence>MSSQRLPDISQLTFLLALAQTMPPRSQDKMHPAQLPPLLVERARQEARNLLGIDVTTEGRE</sequence>
<evidence type="ECO:0000313" key="2">
    <source>
        <dbReference type="Proteomes" id="UP001320168"/>
    </source>
</evidence>
<reference evidence="1 2" key="1">
    <citation type="journal article" date="2021" name="Front. Microbiol.">
        <title>Aerobic Denitrification and Heterotrophic Sulfur Oxidation in the Genus Halomonas Revealed by Six Novel Species Characterizations and Genome-Based Analysis.</title>
        <authorList>
            <person name="Wang L."/>
            <person name="Shao Z."/>
        </authorList>
    </citation>
    <scope>NUCLEOTIDE SEQUENCE [LARGE SCALE GENOMIC DNA]</scope>
    <source>
        <strain evidence="1 2">MCCC 1A11081</strain>
    </source>
</reference>
<dbReference type="Proteomes" id="UP001320168">
    <property type="component" value="Unassembled WGS sequence"/>
</dbReference>
<name>A0ABS9A938_9GAMM</name>
<comment type="caution">
    <text evidence="1">The sequence shown here is derived from an EMBL/GenBank/DDBJ whole genome shotgun (WGS) entry which is preliminary data.</text>
</comment>
<protein>
    <submittedName>
        <fullName evidence="1">Uncharacterized protein</fullName>
    </submittedName>
</protein>
<dbReference type="RefSeq" id="WP_234271829.1">
    <property type="nucleotide sequence ID" value="NZ_JABFTX010000006.1"/>
</dbReference>